<feature type="non-terminal residue" evidence="2">
    <location>
        <position position="393"/>
    </location>
</feature>
<feature type="compositionally biased region" description="Basic residues" evidence="1">
    <location>
        <begin position="361"/>
        <end position="373"/>
    </location>
</feature>
<gene>
    <name evidence="2" type="ORF">AVDCRST_MAG67-3917</name>
</gene>
<organism evidence="2">
    <name type="scientific">uncultured Solirubrobacteraceae bacterium</name>
    <dbReference type="NCBI Taxonomy" id="1162706"/>
    <lineage>
        <taxon>Bacteria</taxon>
        <taxon>Bacillati</taxon>
        <taxon>Actinomycetota</taxon>
        <taxon>Thermoleophilia</taxon>
        <taxon>Solirubrobacterales</taxon>
        <taxon>Solirubrobacteraceae</taxon>
        <taxon>environmental samples</taxon>
    </lineage>
</organism>
<feature type="region of interest" description="Disordered" evidence="1">
    <location>
        <begin position="343"/>
        <end position="393"/>
    </location>
</feature>
<sequence length="393" mass="44345">GGQGTRGRRVVVLRRSARDLARRPHVHGLDLDGGSCLGRASDARRQAQQAPAVSGPGPRRPQQPVARLPARRPDRGVLLAALRSRPAAARDPERHALPHLEEGVLDHRRVGADPHRPERPRQPRFHLSQPAAAERQAVVVLARRAVVSDVQLHREQARLGACTRAHPLLARPAALREVRRRRQDEHPRDLLQRPRDELQEQPVLRALRGRGPVRDERPADREPGLGAGPDRRARSHLQVLRQRRARLAARHRADRRRPATSRLHAAAGRAQRPRHVLVRLPQRREVAESQDRGGRRGAQLVYLRRRDVRPRRSALRVPVADDRALEPGGAVVHARQRPYVVAQPAHERQRPLQHPSGAPARARRCQPRPVRARRRDDDGLHELPHADPRPGLL</sequence>
<accession>A0A6J4TID3</accession>
<feature type="compositionally biased region" description="Basic residues" evidence="1">
    <location>
        <begin position="241"/>
        <end position="259"/>
    </location>
</feature>
<feature type="non-terminal residue" evidence="2">
    <location>
        <position position="1"/>
    </location>
</feature>
<dbReference type="AlphaFoldDB" id="A0A6J4TID3"/>
<dbReference type="EMBL" id="CADCVQ010000148">
    <property type="protein sequence ID" value="CAA9523980.1"/>
    <property type="molecule type" value="Genomic_DNA"/>
</dbReference>
<feature type="compositionally biased region" description="Basic and acidic residues" evidence="1">
    <location>
        <begin position="212"/>
        <end position="223"/>
    </location>
</feature>
<reference evidence="2" key="1">
    <citation type="submission" date="2020-02" db="EMBL/GenBank/DDBJ databases">
        <authorList>
            <person name="Meier V. D."/>
        </authorList>
    </citation>
    <scope>NUCLEOTIDE SEQUENCE</scope>
    <source>
        <strain evidence="2">AVDCRST_MAG67</strain>
    </source>
</reference>
<name>A0A6J4TID3_9ACTN</name>
<feature type="compositionally biased region" description="Basic and acidic residues" evidence="1">
    <location>
        <begin position="374"/>
        <end position="393"/>
    </location>
</feature>
<evidence type="ECO:0000313" key="2">
    <source>
        <dbReference type="EMBL" id="CAA9523980.1"/>
    </source>
</evidence>
<feature type="compositionally biased region" description="Basic and acidic residues" evidence="1">
    <location>
        <begin position="178"/>
        <end position="198"/>
    </location>
</feature>
<evidence type="ECO:0000256" key="1">
    <source>
        <dbReference type="SAM" id="MobiDB-lite"/>
    </source>
</evidence>
<feature type="region of interest" description="Disordered" evidence="1">
    <location>
        <begin position="178"/>
        <end position="272"/>
    </location>
</feature>
<protein>
    <submittedName>
        <fullName evidence="2">Uncharacterized protein</fullName>
    </submittedName>
</protein>
<proteinExistence type="predicted"/>
<feature type="region of interest" description="Disordered" evidence="1">
    <location>
        <begin position="24"/>
        <end position="74"/>
    </location>
</feature>